<dbReference type="PROSITE" id="PS01186">
    <property type="entry name" value="EGF_2"/>
    <property type="match status" value="7"/>
</dbReference>
<keyword evidence="10" id="KW-1185">Reference proteome</keyword>
<dbReference type="PROSITE" id="PS50026">
    <property type="entry name" value="EGF_3"/>
    <property type="match status" value="11"/>
</dbReference>
<feature type="domain" description="EGF-like" evidence="8">
    <location>
        <begin position="6"/>
        <end position="42"/>
    </location>
</feature>
<comment type="caution">
    <text evidence="6">Lacks conserved residue(s) required for the propagation of feature annotation.</text>
</comment>
<feature type="domain" description="Laminin G" evidence="7">
    <location>
        <begin position="288"/>
        <end position="465"/>
    </location>
</feature>
<evidence type="ECO:0000259" key="8">
    <source>
        <dbReference type="PROSITE" id="PS50026"/>
    </source>
</evidence>
<dbReference type="InterPro" id="IPR013032">
    <property type="entry name" value="EGF-like_CS"/>
</dbReference>
<dbReference type="CDD" id="cd00110">
    <property type="entry name" value="LamG"/>
    <property type="match status" value="4"/>
</dbReference>
<keyword evidence="4 6" id="KW-1015">Disulfide bond</keyword>
<dbReference type="SUPFAM" id="SSF49899">
    <property type="entry name" value="Concanavalin A-like lectins/glucanases"/>
    <property type="match status" value="4"/>
</dbReference>
<dbReference type="Gene3D" id="2.10.25.10">
    <property type="entry name" value="Laminin"/>
    <property type="match status" value="11"/>
</dbReference>
<feature type="disulfide bond" evidence="6">
    <location>
        <begin position="1041"/>
        <end position="1050"/>
    </location>
</feature>
<dbReference type="InterPro" id="IPR000742">
    <property type="entry name" value="EGF"/>
</dbReference>
<sequence length="1333" mass="145318">TRCELNVDECTSNPCQNGGSCVDGLGGYHCLCSSGFTGSDCVSNIDECASDPCVHGSCSDGIDAYDCQCENGWSGRRCETNMDECASRPCLNAGFCVDLVDKFACICTKGYSGTQCEVDLDACLDMSENFSHCFNGGTCLDGPGYSFTCRCPAGFAGDFCELDVNECCSKPCLHGGICQDLINGYQCHCRPGWTGLRCEDDINECLPQPCNQGMCIQNEPGHGYSCFCQPGFVGRNCEYNYNDCLLWPCPDGFTCVDGVNSVSCVAVETNVTSAPAVFLTHAEQAADITYGRYSGTSFLEFEGINLSAVSNITVRVQTRSVNGTLLYVDQGAGFFFIKLYLNNGILKYDFSCSQEEGIHSINTKGQVNDGKEYVVHMRQYLAPCEAEVAVSGFQHTQSNPINYWSEVTLHTTGHVFVGGLPLTYSSYEGAQPLYNYTGCIEIIEINKLRGFHTSNAIAGNNIENCKSFRHQDSLADAVVPSDAFSPPRGAGSINLLPTMPSLACSDGPCLNGGMCHPLSMPSGATAFFCNCPLHYTGRLCEKEISILFPLFSGSSYLELQPFTKLYTSSETTMSSGDTVSIYLTVNTKSPNGIILYTEEQKFGGRFLHLFLQDGYPGARLGCSGSDVLKVLSSQIIENNTVVPIIVRYRLPVSRDGGLCMIEIAVANGTANRSQKYVSEPSSEVVFGPTFLGSVPFPSKLHGSVDNVSGFVGCIMELQVNSRELHIMEEAHQGQHIHNCDTAKCQHQPCRNGGTCISDAETWVCVCPLLYSGKLCQFSACERNPCAHGATCVPKSPLEAVCLCPHGRQGLLCDKAIKITRPRFSGLDEFGYSSYMAYPPISSMSYFYEFRLKLTFSNNSTAMKNNLILFSGQKGQEMTGDDFFALGVRNRRIIHRFNLGSGLATIVSDPLNPRVRIHTVHFGRYLRKGWMKVDGQRNKTGSSPGILEALTTFSPLYVGGFGEHIPEMLPLGARFNNSFQGCIFDVQFRTRRDRKFHTLDRPEIQPVSSRSVGQCGVSPCSLLSCHNGGTCVDSGSSVYCQCGFGWKGALCSERVSFCDLEHIPPPSCARGSTCVPLPEGYSCQCSLGTGGQFCQEALSISDPFFEANQTSWMAFPPVHMRHRTHLLLQFKTISLEGILFYTAQYPSARAGDFISLSVSGGFVQLRYNLGDTTIVLQSPNRVDLLGSTWHTVKAGREGNQGYLVLDEHSVIRNTSKGMTTLDLSTEVFIGGVSVMNSVSPDAVEKEPIGFSGSIREVIINGHELELTERGALRGVNVKDWDASSGNGLILWMGQAESEDDDYLAVGLQDCHLKIAVNLDIQLVICFDAHEKRKR</sequence>
<dbReference type="Pfam" id="PF00054">
    <property type="entry name" value="Laminin_G_1"/>
    <property type="match status" value="2"/>
</dbReference>
<dbReference type="GO" id="GO:0045597">
    <property type="term" value="P:positive regulation of cell differentiation"/>
    <property type="evidence" value="ECO:0007669"/>
    <property type="project" value="UniProtKB-ARBA"/>
</dbReference>
<feature type="disulfide bond" evidence="6">
    <location>
        <begin position="766"/>
        <end position="775"/>
    </location>
</feature>
<feature type="disulfide bond" evidence="6">
    <location>
        <begin position="69"/>
        <end position="78"/>
    </location>
</feature>
<feature type="domain" description="EGF-like" evidence="8">
    <location>
        <begin position="1015"/>
        <end position="1051"/>
    </location>
</feature>
<evidence type="ECO:0000256" key="4">
    <source>
        <dbReference type="ARBA" id="ARBA00023157"/>
    </source>
</evidence>
<dbReference type="Pfam" id="PF02210">
    <property type="entry name" value="Laminin_G_2"/>
    <property type="match status" value="2"/>
</dbReference>
<dbReference type="GO" id="GO:1901222">
    <property type="term" value="P:regulation of non-canonical NF-kappaB signal transduction"/>
    <property type="evidence" value="ECO:0007669"/>
    <property type="project" value="UniProtKB-ARBA"/>
</dbReference>
<dbReference type="InterPro" id="IPR013320">
    <property type="entry name" value="ConA-like_dom_sf"/>
</dbReference>
<dbReference type="PROSITE" id="PS00010">
    <property type="entry name" value="ASX_HYDROXYL"/>
    <property type="match status" value="4"/>
</dbReference>
<feature type="domain" description="EGF-like" evidence="8">
    <location>
        <begin position="1053"/>
        <end position="1094"/>
    </location>
</feature>
<feature type="domain" description="EGF-like" evidence="8">
    <location>
        <begin position="740"/>
        <end position="776"/>
    </location>
</feature>
<dbReference type="Pfam" id="PF00008">
    <property type="entry name" value="EGF"/>
    <property type="match status" value="7"/>
</dbReference>
<feature type="disulfide bond" evidence="6">
    <location>
        <begin position="48"/>
        <end position="58"/>
    </location>
</feature>
<dbReference type="PRINTS" id="PR00010">
    <property type="entry name" value="EGFBLOOD"/>
</dbReference>
<dbReference type="FunFam" id="2.10.25.10:FF:000012">
    <property type="entry name" value="Delta-like protein"/>
    <property type="match status" value="1"/>
</dbReference>
<gene>
    <name evidence="9" type="ORF">KOW79_022541</name>
</gene>
<dbReference type="FunFam" id="2.10.25.10:FF:000784">
    <property type="entry name" value="Uncharacterized protein"/>
    <property type="match status" value="1"/>
</dbReference>
<dbReference type="Proteomes" id="UP000824219">
    <property type="component" value="Linkage Group LG29"/>
</dbReference>
<keyword evidence="2" id="KW-0732">Signal</keyword>
<comment type="caution">
    <text evidence="9">The sequence shown here is derived from an EMBL/GenBank/DDBJ whole genome shotgun (WGS) entry which is preliminary data.</text>
</comment>
<feature type="domain" description="EGF-like" evidence="8">
    <location>
        <begin position="500"/>
        <end position="541"/>
    </location>
</feature>
<feature type="disulfide bond" evidence="6">
    <location>
        <begin position="32"/>
        <end position="41"/>
    </location>
</feature>
<feature type="domain" description="EGF-like" evidence="8">
    <location>
        <begin position="163"/>
        <end position="199"/>
    </location>
</feature>
<dbReference type="SUPFAM" id="SSF57196">
    <property type="entry name" value="EGF/Laminin"/>
    <property type="match status" value="7"/>
</dbReference>
<dbReference type="CDD" id="cd00054">
    <property type="entry name" value="EGF_CA"/>
    <property type="match status" value="8"/>
</dbReference>
<dbReference type="InterPro" id="IPR001791">
    <property type="entry name" value="Laminin_G"/>
</dbReference>
<dbReference type="GO" id="GO:0005886">
    <property type="term" value="C:plasma membrane"/>
    <property type="evidence" value="ECO:0007669"/>
    <property type="project" value="UniProtKB-ARBA"/>
</dbReference>
<feature type="disulfide bond" evidence="6">
    <location>
        <begin position="1084"/>
        <end position="1093"/>
    </location>
</feature>
<dbReference type="SMART" id="SM00179">
    <property type="entry name" value="EGF_CA"/>
    <property type="match status" value="10"/>
</dbReference>
<protein>
    <recommendedName>
        <fullName evidence="11">Protein eyes shut homolog</fullName>
    </recommendedName>
</protein>
<dbReference type="EMBL" id="JAHKSW010000029">
    <property type="protein sequence ID" value="KAG7314045.1"/>
    <property type="molecule type" value="Genomic_DNA"/>
</dbReference>
<feature type="disulfide bond" evidence="6">
    <location>
        <begin position="107"/>
        <end position="116"/>
    </location>
</feature>
<evidence type="ECO:0000256" key="2">
    <source>
        <dbReference type="ARBA" id="ARBA00022729"/>
    </source>
</evidence>
<name>A0A9D3S8B5_9TELE</name>
<dbReference type="GO" id="GO:0005509">
    <property type="term" value="F:calcium ion binding"/>
    <property type="evidence" value="ECO:0007669"/>
    <property type="project" value="InterPro"/>
</dbReference>
<feature type="disulfide bond" evidence="6">
    <location>
        <begin position="189"/>
        <end position="198"/>
    </location>
</feature>
<dbReference type="Pfam" id="PF12661">
    <property type="entry name" value="hEGF"/>
    <property type="match status" value="3"/>
</dbReference>
<dbReference type="FunFam" id="2.10.25.10:FF:000472">
    <property type="entry name" value="Uncharacterized protein, isoform A"/>
    <property type="match status" value="1"/>
</dbReference>
<feature type="domain" description="Laminin G" evidence="7">
    <location>
        <begin position="824"/>
        <end position="1014"/>
    </location>
</feature>
<feature type="domain" description="Laminin G" evidence="7">
    <location>
        <begin position="546"/>
        <end position="744"/>
    </location>
</feature>
<dbReference type="FunFam" id="2.10.25.10:FF:000279">
    <property type="entry name" value="Neurogenic locus notch 1"/>
    <property type="match status" value="1"/>
</dbReference>
<dbReference type="PROSITE" id="PS01187">
    <property type="entry name" value="EGF_CA"/>
    <property type="match status" value="1"/>
</dbReference>
<feature type="disulfide bond" evidence="6">
    <location>
        <begin position="228"/>
        <end position="237"/>
    </location>
</feature>
<feature type="disulfide bond" evidence="6">
    <location>
        <begin position="531"/>
        <end position="540"/>
    </location>
</feature>
<accession>A0A9D3S8B5</accession>
<evidence type="ECO:0000256" key="3">
    <source>
        <dbReference type="ARBA" id="ARBA00022737"/>
    </source>
</evidence>
<evidence type="ECO:0000313" key="9">
    <source>
        <dbReference type="EMBL" id="KAG7314045.1"/>
    </source>
</evidence>
<proteinExistence type="predicted"/>
<keyword evidence="3" id="KW-0677">Repeat</keyword>
<feature type="domain" description="EGF-like" evidence="8">
    <location>
        <begin position="119"/>
        <end position="161"/>
    </location>
</feature>
<dbReference type="FunFam" id="2.60.120.200:FF:000190">
    <property type="entry name" value="Protein eyes shut homolog"/>
    <property type="match status" value="1"/>
</dbReference>
<feature type="domain" description="Laminin G" evidence="7">
    <location>
        <begin position="1101"/>
        <end position="1309"/>
    </location>
</feature>
<feature type="non-terminal residue" evidence="9">
    <location>
        <position position="1"/>
    </location>
</feature>
<feature type="domain" description="EGF-like" evidence="8">
    <location>
        <begin position="201"/>
        <end position="238"/>
    </location>
</feature>
<evidence type="ECO:0000313" key="10">
    <source>
        <dbReference type="Proteomes" id="UP000824219"/>
    </source>
</evidence>
<evidence type="ECO:0008006" key="11">
    <source>
        <dbReference type="Google" id="ProtNLM"/>
    </source>
</evidence>
<feature type="domain" description="EGF-like" evidence="8">
    <location>
        <begin position="44"/>
        <end position="79"/>
    </location>
</feature>
<dbReference type="PROSITE" id="PS00022">
    <property type="entry name" value="EGF_1"/>
    <property type="match status" value="11"/>
</dbReference>
<reference evidence="9 10" key="1">
    <citation type="submission" date="2021-06" db="EMBL/GenBank/DDBJ databases">
        <title>Chromosome-level genome assembly of the red-tail catfish (Hemibagrus wyckioides).</title>
        <authorList>
            <person name="Shao F."/>
        </authorList>
    </citation>
    <scope>NUCLEOTIDE SEQUENCE [LARGE SCALE GENOMIC DNA]</scope>
    <source>
        <strain evidence="9">EC202008001</strain>
        <tissue evidence="9">Blood</tissue>
    </source>
</reference>
<dbReference type="OrthoDB" id="283575at2759"/>
<keyword evidence="5" id="KW-0325">Glycoprotein</keyword>
<dbReference type="PROSITE" id="PS50025">
    <property type="entry name" value="LAM_G_DOMAIN"/>
    <property type="match status" value="4"/>
</dbReference>
<evidence type="ECO:0000259" key="7">
    <source>
        <dbReference type="PROSITE" id="PS50025"/>
    </source>
</evidence>
<organism evidence="9 10">
    <name type="scientific">Hemibagrus wyckioides</name>
    <dbReference type="NCBI Taxonomy" id="337641"/>
    <lineage>
        <taxon>Eukaryota</taxon>
        <taxon>Metazoa</taxon>
        <taxon>Chordata</taxon>
        <taxon>Craniata</taxon>
        <taxon>Vertebrata</taxon>
        <taxon>Euteleostomi</taxon>
        <taxon>Actinopterygii</taxon>
        <taxon>Neopterygii</taxon>
        <taxon>Teleostei</taxon>
        <taxon>Ostariophysi</taxon>
        <taxon>Siluriformes</taxon>
        <taxon>Bagridae</taxon>
        <taxon>Hemibagrus</taxon>
    </lineage>
</organism>
<dbReference type="FunFam" id="2.10.25.10:FF:000591">
    <property type="entry name" value="Protein eyes shut homolog"/>
    <property type="match status" value="1"/>
</dbReference>
<dbReference type="FunFam" id="2.60.120.200:FF:000210">
    <property type="entry name" value="Protein eyes shut homolog"/>
    <property type="match status" value="1"/>
</dbReference>
<feature type="domain" description="EGF-like" evidence="8">
    <location>
        <begin position="81"/>
        <end position="117"/>
    </location>
</feature>
<feature type="domain" description="EGF-like" evidence="8">
    <location>
        <begin position="777"/>
        <end position="813"/>
    </location>
</feature>
<dbReference type="SMART" id="SM00181">
    <property type="entry name" value="EGF"/>
    <property type="match status" value="11"/>
</dbReference>
<feature type="disulfide bond" evidence="6">
    <location>
        <begin position="151"/>
        <end position="160"/>
    </location>
</feature>
<dbReference type="InterPro" id="IPR018097">
    <property type="entry name" value="EGF_Ca-bd_CS"/>
</dbReference>
<feature type="disulfide bond" evidence="6">
    <location>
        <begin position="205"/>
        <end position="215"/>
    </location>
</feature>
<dbReference type="InterPro" id="IPR001881">
    <property type="entry name" value="EGF-like_Ca-bd_dom"/>
</dbReference>
<dbReference type="FunFam" id="2.10.25.10:FF:000143">
    <property type="entry name" value="Protein crumbs 1"/>
    <property type="match status" value="1"/>
</dbReference>
<dbReference type="Gene3D" id="2.60.120.200">
    <property type="match status" value="4"/>
</dbReference>
<evidence type="ECO:0000256" key="6">
    <source>
        <dbReference type="PROSITE-ProRule" id="PRU00076"/>
    </source>
</evidence>
<feature type="disulfide bond" evidence="6">
    <location>
        <begin position="803"/>
        <end position="812"/>
    </location>
</feature>
<dbReference type="FunFam" id="2.10.25.10:FF:000920">
    <property type="entry name" value="protein eyes shut homolog"/>
    <property type="match status" value="1"/>
</dbReference>
<dbReference type="PANTHER" id="PTHR12916:SF4">
    <property type="entry name" value="UNINFLATABLE, ISOFORM C"/>
    <property type="match status" value="1"/>
</dbReference>
<dbReference type="SMART" id="SM00282">
    <property type="entry name" value="LamG"/>
    <property type="match status" value="4"/>
</dbReference>
<evidence type="ECO:0000256" key="5">
    <source>
        <dbReference type="ARBA" id="ARBA00023180"/>
    </source>
</evidence>
<dbReference type="InterPro" id="IPR000152">
    <property type="entry name" value="EGF-type_Asp/Asn_hydroxyl_site"/>
</dbReference>
<dbReference type="PANTHER" id="PTHR12916">
    <property type="entry name" value="CYTOCHROME C OXIDASE POLYPEPTIDE VIC-2"/>
    <property type="match status" value="1"/>
</dbReference>
<dbReference type="FunFam" id="2.10.25.10:FF:000373">
    <property type="entry name" value="sushi, nidogen and EGF-like domain-containing protein 1"/>
    <property type="match status" value="1"/>
</dbReference>
<evidence type="ECO:0000256" key="1">
    <source>
        <dbReference type="ARBA" id="ARBA00022536"/>
    </source>
</evidence>
<dbReference type="GO" id="GO:0060218">
    <property type="term" value="P:hematopoietic stem cell differentiation"/>
    <property type="evidence" value="ECO:0007669"/>
    <property type="project" value="UniProtKB-ARBA"/>
</dbReference>
<keyword evidence="1 6" id="KW-0245">EGF-like domain</keyword>